<dbReference type="InterPro" id="IPR001126">
    <property type="entry name" value="UmuC"/>
</dbReference>
<feature type="domain" description="UmuC" evidence="3">
    <location>
        <begin position="6"/>
        <end position="234"/>
    </location>
</feature>
<dbReference type="GO" id="GO:0003887">
    <property type="term" value="F:DNA-directed DNA polymerase activity"/>
    <property type="evidence" value="ECO:0007669"/>
    <property type="project" value="TreeGrafter"/>
</dbReference>
<keyword evidence="4" id="KW-0808">Transferase</keyword>
<dbReference type="GO" id="GO:0009432">
    <property type="term" value="P:SOS response"/>
    <property type="evidence" value="ECO:0007669"/>
    <property type="project" value="TreeGrafter"/>
</dbReference>
<evidence type="ECO:0000256" key="1">
    <source>
        <dbReference type="ARBA" id="ARBA00010945"/>
    </source>
</evidence>
<evidence type="ECO:0000313" key="4">
    <source>
        <dbReference type="EMBL" id="NYB73807.1"/>
    </source>
</evidence>
<organism evidence="4 5">
    <name type="scientific">Sedimentibacter hydroxybenzoicus DSM 7310</name>
    <dbReference type="NCBI Taxonomy" id="1123245"/>
    <lineage>
        <taxon>Bacteria</taxon>
        <taxon>Bacillati</taxon>
        <taxon>Bacillota</taxon>
        <taxon>Tissierellia</taxon>
        <taxon>Sedimentibacter</taxon>
    </lineage>
</organism>
<proteinExistence type="inferred from homology"/>
<comment type="caution">
    <text evidence="4">The sequence shown here is derived from an EMBL/GenBank/DDBJ whole genome shotgun (WGS) entry which is preliminary data.</text>
</comment>
<dbReference type="GO" id="GO:0006281">
    <property type="term" value="P:DNA repair"/>
    <property type="evidence" value="ECO:0007669"/>
    <property type="project" value="InterPro"/>
</dbReference>
<evidence type="ECO:0000256" key="2">
    <source>
        <dbReference type="SAM" id="Coils"/>
    </source>
</evidence>
<keyword evidence="5" id="KW-1185">Reference proteome</keyword>
<dbReference type="RefSeq" id="WP_179237495.1">
    <property type="nucleotide sequence ID" value="NZ_JACBNQ010000004.1"/>
</dbReference>
<dbReference type="InterPro" id="IPR043128">
    <property type="entry name" value="Rev_trsase/Diguanyl_cyclase"/>
</dbReference>
<dbReference type="InterPro" id="IPR050116">
    <property type="entry name" value="DNA_polymerase-Y"/>
</dbReference>
<sequence length="507" mass="57299">MKNRTYFAIDLKSFYASVECVERGLDPMTTNLVVADASRTEKTICLAVSPSLKAYGISGRARLFEVVQKVRELNAERLRKAPERTFSGVSFSDTELKASPGISLDYIIAPPRMAHYIEYSTRIYNIYLKYIAPEDIHVYSIDEVFVDATDYLHTYNISARELVTKMVLDVLKTTGITASAGIGTNLYLCKIAMDIQAKHVPTDQNGVQIAELDEMSYRRLLWSHRPLTDFWRIGKGYAKKLEEQGIFTMGDIARCSLGKPNDYYNEELLYRLFGINAELLIDHAWGWEPCTIADIKAYKPSTNSIGSGQVLQCAYTFDKAKLIVREMTDLLVLDLVDKRLVTDQLVLTIGYDIENLINPKIKKSYHGAITIDHYGRAVPKSAHGTTNLGRQTSSAKLIMDAVTKLFERIVDENLLIRRVNITANHVVDEGTVQKTDSFDQLDLFTDYVAERSKKEKEEAELEKEKKMQKAMVEIKKKYGKNAVLKGMNLEEGATTLDRNKQIGGHKA</sequence>
<reference evidence="4" key="1">
    <citation type="submission" date="2020-07" db="EMBL/GenBank/DDBJ databases">
        <title>Genomic analysis of a strain of Sedimentibacter Hydroxybenzoicus DSM7310.</title>
        <authorList>
            <person name="Ma S."/>
        </authorList>
    </citation>
    <scope>NUCLEOTIDE SEQUENCE</scope>
    <source>
        <strain evidence="4">DSM 7310</strain>
    </source>
</reference>
<dbReference type="Gene3D" id="3.30.70.270">
    <property type="match status" value="1"/>
</dbReference>
<dbReference type="Gene3D" id="1.10.150.20">
    <property type="entry name" value="5' to 3' exonuclease, C-terminal subdomain"/>
    <property type="match status" value="1"/>
</dbReference>
<dbReference type="Gene3D" id="3.40.1170.60">
    <property type="match status" value="1"/>
</dbReference>
<evidence type="ECO:0000259" key="3">
    <source>
        <dbReference type="PROSITE" id="PS50173"/>
    </source>
</evidence>
<protein>
    <submittedName>
        <fullName evidence="4">DNA methylase</fullName>
    </submittedName>
</protein>
<dbReference type="PROSITE" id="PS50173">
    <property type="entry name" value="UMUC"/>
    <property type="match status" value="1"/>
</dbReference>
<dbReference type="EMBL" id="JACBNQ010000004">
    <property type="protein sequence ID" value="NYB73807.1"/>
    <property type="molecule type" value="Genomic_DNA"/>
</dbReference>
<accession>A0A974GVV4</accession>
<dbReference type="InterPro" id="IPR043502">
    <property type="entry name" value="DNA/RNA_pol_sf"/>
</dbReference>
<dbReference type="GO" id="GO:0003684">
    <property type="term" value="F:damaged DNA binding"/>
    <property type="evidence" value="ECO:0007669"/>
    <property type="project" value="InterPro"/>
</dbReference>
<feature type="coiled-coil region" evidence="2">
    <location>
        <begin position="444"/>
        <end position="471"/>
    </location>
</feature>
<dbReference type="GO" id="GO:0005829">
    <property type="term" value="C:cytosol"/>
    <property type="evidence" value="ECO:0007669"/>
    <property type="project" value="TreeGrafter"/>
</dbReference>
<dbReference type="PANTHER" id="PTHR11076">
    <property type="entry name" value="DNA REPAIR POLYMERASE UMUC / TRANSFERASE FAMILY MEMBER"/>
    <property type="match status" value="1"/>
</dbReference>
<comment type="similarity">
    <text evidence="1">Belongs to the DNA polymerase type-Y family.</text>
</comment>
<dbReference type="Pfam" id="PF00817">
    <property type="entry name" value="IMS"/>
    <property type="match status" value="1"/>
</dbReference>
<dbReference type="PANTHER" id="PTHR11076:SF35">
    <property type="entry name" value="DNA REPAIR PROTEIN HOMOLOG YOBH"/>
    <property type="match status" value="1"/>
</dbReference>
<dbReference type="GO" id="GO:0032259">
    <property type="term" value="P:methylation"/>
    <property type="evidence" value="ECO:0007669"/>
    <property type="project" value="UniProtKB-KW"/>
</dbReference>
<keyword evidence="4" id="KW-0489">Methyltransferase</keyword>
<keyword evidence="2" id="KW-0175">Coiled coil</keyword>
<name>A0A974GVV4_SEDHY</name>
<gene>
    <name evidence="4" type="ORF">HZF24_06600</name>
</gene>
<dbReference type="Pfam" id="PF11799">
    <property type="entry name" value="IMS_C"/>
    <property type="match status" value="1"/>
</dbReference>
<evidence type="ECO:0000313" key="5">
    <source>
        <dbReference type="Proteomes" id="UP000611629"/>
    </source>
</evidence>
<dbReference type="AlphaFoldDB" id="A0A974GVV4"/>
<dbReference type="InterPro" id="IPR017961">
    <property type="entry name" value="DNA_pol_Y-fam_little_finger"/>
</dbReference>
<dbReference type="GO" id="GO:0042276">
    <property type="term" value="P:error-prone translesion synthesis"/>
    <property type="evidence" value="ECO:0007669"/>
    <property type="project" value="TreeGrafter"/>
</dbReference>
<dbReference type="GO" id="GO:0008168">
    <property type="term" value="F:methyltransferase activity"/>
    <property type="evidence" value="ECO:0007669"/>
    <property type="project" value="UniProtKB-KW"/>
</dbReference>
<dbReference type="SUPFAM" id="SSF56672">
    <property type="entry name" value="DNA/RNA polymerases"/>
    <property type="match status" value="1"/>
</dbReference>
<dbReference type="Proteomes" id="UP000611629">
    <property type="component" value="Unassembled WGS sequence"/>
</dbReference>